<keyword evidence="6 9" id="KW-0482">Metalloprotease</keyword>
<accession>A0A1H6TDH1</accession>
<comment type="cofactor">
    <cofactor evidence="9">
        <name>Zn(2+)</name>
        <dbReference type="ChEBI" id="CHEBI:29105"/>
    </cofactor>
    <text evidence="9">Binds 1 zinc ion.</text>
</comment>
<dbReference type="SUPFAM" id="SSF55486">
    <property type="entry name" value="Metalloproteases ('zincins'), catalytic domain"/>
    <property type="match status" value="1"/>
</dbReference>
<dbReference type="InterPro" id="IPR024079">
    <property type="entry name" value="MetalloPept_cat_dom_sf"/>
</dbReference>
<dbReference type="InterPro" id="IPR024077">
    <property type="entry name" value="Neurolysin/TOP_dom2"/>
</dbReference>
<evidence type="ECO:0000256" key="2">
    <source>
        <dbReference type="ARBA" id="ARBA00022670"/>
    </source>
</evidence>
<evidence type="ECO:0000256" key="9">
    <source>
        <dbReference type="RuleBase" id="RU003435"/>
    </source>
</evidence>
<evidence type="ECO:0000313" key="13">
    <source>
        <dbReference type="Proteomes" id="UP000242999"/>
    </source>
</evidence>
<dbReference type="Gene3D" id="1.10.1370.10">
    <property type="entry name" value="Neurolysin, domain 3"/>
    <property type="match status" value="1"/>
</dbReference>
<comment type="catalytic activity">
    <reaction evidence="7">
        <text>Hydrolysis of oligopeptides, with broad specificity. Gly or Ala commonly occur as P1 or P1' residues, but more distant residues are also important, as is shown by the fact that Z-Gly-Pro-Gly-|-Gly-Pro-Ala is cleaved, but not Z-(Gly)(5).</text>
        <dbReference type="EC" id="3.4.24.70"/>
    </reaction>
</comment>
<evidence type="ECO:0000256" key="5">
    <source>
        <dbReference type="ARBA" id="ARBA00022833"/>
    </source>
</evidence>
<dbReference type="AlphaFoldDB" id="A0A1H6TDH1"/>
<feature type="domain" description="Oligopeptidase A N-terminal" evidence="11">
    <location>
        <begin position="50"/>
        <end position="153"/>
    </location>
</feature>
<dbReference type="InterPro" id="IPR001567">
    <property type="entry name" value="Pept_M3A_M3B_dom"/>
</dbReference>
<dbReference type="GO" id="GO:0006508">
    <property type="term" value="P:proteolysis"/>
    <property type="evidence" value="ECO:0007669"/>
    <property type="project" value="UniProtKB-KW"/>
</dbReference>
<dbReference type="GO" id="GO:0005829">
    <property type="term" value="C:cytosol"/>
    <property type="evidence" value="ECO:0007669"/>
    <property type="project" value="UniProtKB-ARBA"/>
</dbReference>
<comment type="similarity">
    <text evidence="1 9">Belongs to the peptidase M3 family.</text>
</comment>
<dbReference type="Gene3D" id="3.40.390.10">
    <property type="entry name" value="Collagenase (Catalytic Domain)"/>
    <property type="match status" value="1"/>
</dbReference>
<dbReference type="InterPro" id="IPR045090">
    <property type="entry name" value="Pept_M3A_M3B"/>
</dbReference>
<evidence type="ECO:0000256" key="7">
    <source>
        <dbReference type="ARBA" id="ARBA00024603"/>
    </source>
</evidence>
<dbReference type="STRING" id="64971.SAMN05421831_11026"/>
<evidence type="ECO:0000259" key="10">
    <source>
        <dbReference type="Pfam" id="PF01432"/>
    </source>
</evidence>
<dbReference type="InterPro" id="IPR034005">
    <property type="entry name" value="M3A_DCP"/>
</dbReference>
<evidence type="ECO:0000256" key="3">
    <source>
        <dbReference type="ARBA" id="ARBA00022723"/>
    </source>
</evidence>
<dbReference type="GO" id="GO:0004222">
    <property type="term" value="F:metalloendopeptidase activity"/>
    <property type="evidence" value="ECO:0007669"/>
    <property type="project" value="UniProtKB-EC"/>
</dbReference>
<evidence type="ECO:0000313" key="12">
    <source>
        <dbReference type="EMBL" id="SEI78163.1"/>
    </source>
</evidence>
<keyword evidence="13" id="KW-1185">Reference proteome</keyword>
<dbReference type="Pfam" id="PF19310">
    <property type="entry name" value="TOP_N"/>
    <property type="match status" value="1"/>
</dbReference>
<keyword evidence="5 9" id="KW-0862">Zinc</keyword>
<dbReference type="EC" id="3.4.24.70" evidence="8"/>
<dbReference type="FunFam" id="3.40.390.10:FF:000009">
    <property type="entry name" value="Oligopeptidase A"/>
    <property type="match status" value="1"/>
</dbReference>
<proteinExistence type="inferred from homology"/>
<dbReference type="PANTHER" id="PTHR11804:SF84">
    <property type="entry name" value="SACCHAROLYSIN"/>
    <property type="match status" value="1"/>
</dbReference>
<dbReference type="Pfam" id="PF01432">
    <property type="entry name" value="Peptidase_M3"/>
    <property type="match status" value="1"/>
</dbReference>
<evidence type="ECO:0000256" key="8">
    <source>
        <dbReference type="ARBA" id="ARBA00026100"/>
    </source>
</evidence>
<protein>
    <recommendedName>
        <fullName evidence="8">oligopeptidase A</fullName>
        <ecNumber evidence="8">3.4.24.70</ecNumber>
    </recommendedName>
</protein>
<name>A0A1H6TDH1_9GAMM</name>
<sequence length="685" mass="77122">MNTPQMPNPLLIPKSLPEFSQLQAEHIQPAIEAHIAANRRCIEEVLARGDFSWQGLVEPLAEADDRLSQAWSPVSHLNSVLSHPKWRQAHDACLPLLSEFSTWVGQHTQLCAAYQTLKDSPEFASLNAAQQKMLENTLRDFHLAGVDLAEAQKTQYAQIQSELSELTNQFANQVLDATQGWQHLLTKAEDLAGLPESALQAARERAQAKELEGYLLTLDFPSYHAVITYAQDRALRERIYQAYVTRASDQGPHAGQWDNSQVMERILALRTERTHLLGFETYADYSLATKMATSAQEVLDFLQDLAHKARPQALADKAQLAEFAAQEGVTDLQPWDLAYFSEKLRQREYDLSQEELRPWFPAADVIQGMFDLVGKIFGLRIEEDTTQDVWHTDVSFYWIYQGDSQQACAGFYLDPYAREHKRGGAWMDVCQVRRRTQAGEILKPIAYLVCNFNPPLANQPALLTHDEVTTLFHEFGHGLHHMLTQVEVAEVSGIHGVPWDAVELPSQFMENFCWQPEGLALIARHYQTGQALPTEKLDKLLAAKNFQSGMFLLRQIEFALFDLRLHAELGAASSTQIQALLDDIRQQWAVVPVVPYNRFQHGFTHIFAGGYAAGYYSYLWAEVLSADAFSAFEEEGILNPATGQRFLQCILQAGGSADPLDLFIAFRGRAPQVDAFLRHSGIQVA</sequence>
<dbReference type="PANTHER" id="PTHR11804">
    <property type="entry name" value="PROTEASE M3 THIMET OLIGOPEPTIDASE-RELATED"/>
    <property type="match status" value="1"/>
</dbReference>
<evidence type="ECO:0000256" key="1">
    <source>
        <dbReference type="ARBA" id="ARBA00006040"/>
    </source>
</evidence>
<keyword evidence="3 9" id="KW-0479">Metal-binding</keyword>
<evidence type="ECO:0000256" key="6">
    <source>
        <dbReference type="ARBA" id="ARBA00023049"/>
    </source>
</evidence>
<keyword evidence="4 9" id="KW-0378">Hydrolase</keyword>
<feature type="domain" description="Peptidase M3A/M3B catalytic" evidence="10">
    <location>
        <begin position="227"/>
        <end position="681"/>
    </location>
</feature>
<reference evidence="13" key="1">
    <citation type="submission" date="2016-10" db="EMBL/GenBank/DDBJ databases">
        <authorList>
            <person name="Varghese N."/>
            <person name="Submissions S."/>
        </authorList>
    </citation>
    <scope>NUCLEOTIDE SEQUENCE [LARGE SCALE GENOMIC DNA]</scope>
    <source>
        <strain evidence="13">DSM 7165</strain>
    </source>
</reference>
<dbReference type="CDD" id="cd06456">
    <property type="entry name" value="M3A_DCP"/>
    <property type="match status" value="1"/>
</dbReference>
<dbReference type="NCBIfam" id="NF008159">
    <property type="entry name" value="PRK10911.1"/>
    <property type="match status" value="1"/>
</dbReference>
<keyword evidence="2 9" id="KW-0645">Protease</keyword>
<dbReference type="InterPro" id="IPR045666">
    <property type="entry name" value="OpdA_N"/>
</dbReference>
<organism evidence="12 13">
    <name type="scientific">Allopseudospirillum japonicum</name>
    <dbReference type="NCBI Taxonomy" id="64971"/>
    <lineage>
        <taxon>Bacteria</taxon>
        <taxon>Pseudomonadati</taxon>
        <taxon>Pseudomonadota</taxon>
        <taxon>Gammaproteobacteria</taxon>
        <taxon>Oceanospirillales</taxon>
        <taxon>Oceanospirillaceae</taxon>
        <taxon>Allopseudospirillum</taxon>
    </lineage>
</organism>
<gene>
    <name evidence="12" type="ORF">SAMN05421831_11026</name>
</gene>
<dbReference type="GO" id="GO:0046872">
    <property type="term" value="F:metal ion binding"/>
    <property type="evidence" value="ECO:0007669"/>
    <property type="project" value="UniProtKB-UniRule"/>
</dbReference>
<dbReference type="GO" id="GO:0006518">
    <property type="term" value="P:peptide metabolic process"/>
    <property type="evidence" value="ECO:0007669"/>
    <property type="project" value="TreeGrafter"/>
</dbReference>
<evidence type="ECO:0000256" key="4">
    <source>
        <dbReference type="ARBA" id="ARBA00022801"/>
    </source>
</evidence>
<evidence type="ECO:0000259" key="11">
    <source>
        <dbReference type="Pfam" id="PF19310"/>
    </source>
</evidence>
<dbReference type="EMBL" id="FNYH01000010">
    <property type="protein sequence ID" value="SEI78163.1"/>
    <property type="molecule type" value="Genomic_DNA"/>
</dbReference>
<dbReference type="Proteomes" id="UP000242999">
    <property type="component" value="Unassembled WGS sequence"/>
</dbReference>